<feature type="compositionally biased region" description="Low complexity" evidence="1">
    <location>
        <begin position="692"/>
        <end position="711"/>
    </location>
</feature>
<feature type="compositionally biased region" description="Low complexity" evidence="1">
    <location>
        <begin position="331"/>
        <end position="340"/>
    </location>
</feature>
<keyword evidence="5" id="KW-1185">Reference proteome</keyword>
<dbReference type="PANTHER" id="PTHR47185">
    <property type="entry name" value="PX DOMAIN-CONTAINING PROTEIN YPR097W"/>
    <property type="match status" value="1"/>
</dbReference>
<evidence type="ECO:0000256" key="1">
    <source>
        <dbReference type="SAM" id="MobiDB-lite"/>
    </source>
</evidence>
<feature type="compositionally biased region" description="Polar residues" evidence="1">
    <location>
        <begin position="32"/>
        <end position="50"/>
    </location>
</feature>
<dbReference type="EMBL" id="BQKY01000007">
    <property type="protein sequence ID" value="GJN90735.1"/>
    <property type="molecule type" value="Genomic_DNA"/>
</dbReference>
<sequence>MLPYDRPHDQPASAHLSNGALHPHSGGPSRPLSHNSLSTRAGHPSRTNGTSRAGASRAAQGEQAAAATDYLYVDEQRRRGDAVYDSADSRASQVNGRPPPSAWHGGPAHAAEEDAEDDERAGPIDFRGFEAVDGRGTDEDEEQGRQNGNLSPEEAWYFLRELVGQEIRHEEGLLWKLRDLDMPEQGAGFDENLDPREAPILRYLIRHFLLTLPLVRDTVSDGDIPSLWTEGLHPVIRALHDADLSKAIDRGASGTAAHQYGAVRKALERFVAAGLKLSSSTYETQVPEPAAPPMVPQLSTSSQRYNFQPAAPSIERAAAAVHSASNPRPISASTSGSSSWSRRFSFNRLFGSTSGAPVTAAPGSPPRIPLPMPSSPFNPSEPSSLQDPADSQPDSRRTSAGAARPDSSLLPYAPSSAEPIAREDSETLVPPVPSSYPPASAPEEEADAMEELSLSRTATNMTSALDSQSFVTAAEAGTSRAGHSEAASLLDEEATTRFPGALPFPASAAGLPPVRVDEPPTPSSDYATPAASAGLAPPAPPFTRTNSSGPATDTEGFEYYPSDGALTPTQDKASSVDGQRSSAPETESPSTPKGKQRELGVEPYTVEESAPPSSKLPPPVPAVVPLPYQSVTPPEPTSARTSTDSVPAHLRQPARPRTPIQIPAAGARSALNEKRSKRFGIGKFVQNVRQRSFSGPSSSSASTAAPALPSPNETPASRRVPGASTTPTTSPKDARNGFVAHMALPAELFQPDMYAAPDEPFTDEGYEPRLALPPVLVPKGGVQWPFDASVPFLQGPDFEQLAWGGFEADIVGVRKSMFSHSYIIRVRRPARLDEFVLRTEAQFLKFYRNIDKAFPQAHIRRIPAGDPKNDTVIRPRPTLQTIASATSLHSGVGANGYNDTAPSIAPSRNQSRLLSGLRAAAADPHGAPSMSRTSSRGTIGSAFARSLRAQSVHTPGEAKIVRQRRSRPASLSVSHPARPQSAAGSYRSYPTSFGSRLAFPAEIGKKMPPHDPRRRALRAWLRDVLSVRTVGHHKETAAFLLLGSVIPRDSDVMDIAKREAIDDARRNVRSNDAQQSIEQVRTTRKHWSVVEKDIIHGEGLGEISEAIKTTRAIDGLPDKYQKVLESLRNDLAQTIYEMLVESESASSTFSKLKALHNTFPWFLVKQALRIKGSNLMTRALQDLLISRRFGGKSLLQKILSITLDDDPSLLAREMDRIQARIGSAVMVEKLNLFVHETREKKAIIRRYAEENNIELVLCIVRGADEPRLPGFELERVTAASKAYRKWAKTGPTPLAKVQVKDPDVRLVLDLQAYLRLASRDRDSTVFRQLLAHEEFASAIEVVAQPFVELLKRTYKVGRGAQALSDLQKFIDQLIIIIDALRSRVQDPQKSVRVISRLLQRHQQNLYSFVRSVHRGETIVEEFLQWAWTASVFLRRGLAQPIDLDELIPAERSEDRSYLFEELEDLVAFERAKRLDAFQAACRRQAGDVDADDPILVEGDGRGRSRVEPFIDPKPRKPALSEVPLYAAAFREQLKNVFSV</sequence>
<dbReference type="Pfam" id="PF12828">
    <property type="entry name" value="PXB"/>
    <property type="match status" value="1"/>
</dbReference>
<evidence type="ECO:0008006" key="6">
    <source>
        <dbReference type="Google" id="ProtNLM"/>
    </source>
</evidence>
<accession>A0AAV5GMJ3</accession>
<dbReference type="Proteomes" id="UP001342314">
    <property type="component" value="Unassembled WGS sequence"/>
</dbReference>
<feature type="compositionally biased region" description="Low complexity" evidence="1">
    <location>
        <begin position="527"/>
        <end position="536"/>
    </location>
</feature>
<organism evidence="4 5">
    <name type="scientific">Rhodotorula paludigena</name>
    <dbReference type="NCBI Taxonomy" id="86838"/>
    <lineage>
        <taxon>Eukaryota</taxon>
        <taxon>Fungi</taxon>
        <taxon>Dikarya</taxon>
        <taxon>Basidiomycota</taxon>
        <taxon>Pucciniomycotina</taxon>
        <taxon>Microbotryomycetes</taxon>
        <taxon>Sporidiobolales</taxon>
        <taxon>Sporidiobolaceae</taxon>
        <taxon>Rhodotorula</taxon>
    </lineage>
</organism>
<reference evidence="4 5" key="1">
    <citation type="submission" date="2021-12" db="EMBL/GenBank/DDBJ databases">
        <title>High titer production of polyol ester of fatty acids by Rhodotorula paludigena BS15 towards product separation-free biomass refinery.</title>
        <authorList>
            <person name="Mano J."/>
            <person name="Ono H."/>
            <person name="Tanaka T."/>
            <person name="Naito K."/>
            <person name="Sushida H."/>
            <person name="Ike M."/>
            <person name="Tokuyasu K."/>
            <person name="Kitaoka M."/>
        </authorList>
    </citation>
    <scope>NUCLEOTIDE SEQUENCE [LARGE SCALE GENOMIC DNA]</scope>
    <source>
        <strain evidence="4 5">BS15</strain>
    </source>
</reference>
<name>A0AAV5GMJ3_9BASI</name>
<dbReference type="GO" id="GO:0035091">
    <property type="term" value="F:phosphatidylinositol binding"/>
    <property type="evidence" value="ECO:0007669"/>
    <property type="project" value="TreeGrafter"/>
</dbReference>
<feature type="compositionally biased region" description="Polar residues" evidence="1">
    <location>
        <begin position="897"/>
        <end position="913"/>
    </location>
</feature>
<dbReference type="Pfam" id="PF12825">
    <property type="entry name" value="DUF3818"/>
    <property type="match status" value="1"/>
</dbReference>
<evidence type="ECO:0000313" key="5">
    <source>
        <dbReference type="Proteomes" id="UP001342314"/>
    </source>
</evidence>
<feature type="domain" description="PX" evidence="2">
    <location>
        <begin position="1099"/>
        <end position="1434"/>
    </location>
</feature>
<feature type="compositionally biased region" description="Low complexity" evidence="1">
    <location>
        <begin position="581"/>
        <end position="592"/>
    </location>
</feature>
<dbReference type="InterPro" id="IPR024554">
    <property type="entry name" value="LEC1-like_C"/>
</dbReference>
<feature type="compositionally biased region" description="Basic and acidic residues" evidence="1">
    <location>
        <begin position="127"/>
        <end position="137"/>
    </location>
</feature>
<feature type="compositionally biased region" description="Polar residues" evidence="1">
    <location>
        <begin position="456"/>
        <end position="471"/>
    </location>
</feature>
<protein>
    <recommendedName>
        <fullName evidence="6">PX domain-containing protein</fullName>
    </recommendedName>
</protein>
<dbReference type="InterPro" id="IPR047168">
    <property type="entry name" value="LEC1-like"/>
</dbReference>
<feature type="region of interest" description="Disordered" evidence="1">
    <location>
        <begin position="318"/>
        <end position="340"/>
    </location>
</feature>
<feature type="region of interest" description="Disordered" evidence="1">
    <location>
        <begin position="355"/>
        <end position="735"/>
    </location>
</feature>
<feature type="compositionally biased region" description="Polar residues" evidence="1">
    <location>
        <begin position="567"/>
        <end position="580"/>
    </location>
</feature>
<evidence type="ECO:0000259" key="3">
    <source>
        <dbReference type="Pfam" id="PF12828"/>
    </source>
</evidence>
<gene>
    <name evidence="4" type="ORF">Rhopal_003749-T1</name>
</gene>
<evidence type="ECO:0000313" key="4">
    <source>
        <dbReference type="EMBL" id="GJN90735.1"/>
    </source>
</evidence>
<dbReference type="PANTHER" id="PTHR47185:SF1">
    <property type="entry name" value="PX DOMAIN-CONTAINING PROTEIN YPR097W"/>
    <property type="match status" value="1"/>
</dbReference>
<feature type="compositionally biased region" description="Pro residues" evidence="1">
    <location>
        <begin position="363"/>
        <end position="376"/>
    </location>
</feature>
<feature type="compositionally biased region" description="Pro residues" evidence="1">
    <location>
        <begin position="614"/>
        <end position="624"/>
    </location>
</feature>
<feature type="compositionally biased region" description="Pro residues" evidence="1">
    <location>
        <begin position="430"/>
        <end position="440"/>
    </location>
</feature>
<evidence type="ECO:0000259" key="2">
    <source>
        <dbReference type="Pfam" id="PF12825"/>
    </source>
</evidence>
<feature type="region of interest" description="Disordered" evidence="1">
    <location>
        <begin position="893"/>
        <end position="988"/>
    </location>
</feature>
<feature type="compositionally biased region" description="Low complexity" evidence="1">
    <location>
        <begin position="51"/>
        <end position="67"/>
    </location>
</feature>
<comment type="caution">
    <text evidence="4">The sequence shown here is derived from an EMBL/GenBank/DDBJ whole genome shotgun (WGS) entry which is preliminary data.</text>
</comment>
<dbReference type="InterPro" id="IPR024555">
    <property type="entry name" value="PX-associated"/>
</dbReference>
<feature type="region of interest" description="Disordered" evidence="1">
    <location>
        <begin position="282"/>
        <end position="305"/>
    </location>
</feature>
<proteinExistence type="predicted"/>
<feature type="domain" description="PX-associated" evidence="3">
    <location>
        <begin position="149"/>
        <end position="270"/>
    </location>
</feature>
<feature type="region of interest" description="Disordered" evidence="1">
    <location>
        <begin position="1"/>
        <end position="150"/>
    </location>
</feature>